<gene>
    <name evidence="2" type="ORF">YZ82_08070</name>
</gene>
<dbReference type="EMBL" id="VOAP01000027">
    <property type="protein sequence ID" value="TWO18554.1"/>
    <property type="molecule type" value="Genomic_DNA"/>
</dbReference>
<evidence type="ECO:0000313" key="2">
    <source>
        <dbReference type="EMBL" id="TWO18554.1"/>
    </source>
</evidence>
<feature type="transmembrane region" description="Helical" evidence="1">
    <location>
        <begin position="50"/>
        <end position="68"/>
    </location>
</feature>
<dbReference type="Proteomes" id="UP000321812">
    <property type="component" value="Unassembled WGS sequence"/>
</dbReference>
<proteinExistence type="predicted"/>
<feature type="transmembrane region" description="Helical" evidence="1">
    <location>
        <begin position="7"/>
        <end position="38"/>
    </location>
</feature>
<dbReference type="RefSeq" id="WP_147497574.1">
    <property type="nucleotide sequence ID" value="NZ_VOAP01000027.1"/>
</dbReference>
<dbReference type="AlphaFoldDB" id="A0A562X8U0"/>
<name>A0A562X8U0_CAMHY</name>
<keyword evidence="1" id="KW-0472">Membrane</keyword>
<protein>
    <submittedName>
        <fullName evidence="2">Uncharacterized protein</fullName>
    </submittedName>
</protein>
<evidence type="ECO:0000256" key="1">
    <source>
        <dbReference type="SAM" id="Phobius"/>
    </source>
</evidence>
<keyword evidence="1" id="KW-0812">Transmembrane</keyword>
<evidence type="ECO:0000313" key="3">
    <source>
        <dbReference type="Proteomes" id="UP000321812"/>
    </source>
</evidence>
<sequence length="79" mass="8183">METLGTIILWIVLIPVIIGAGLYLIRSVFAGILCAVVAVSDNEPSNRLGAIGGLIICAIIGICAFAFAKSDILGNSRIP</sequence>
<organism evidence="2 3">
    <name type="scientific">Campylobacter hyointestinalis</name>
    <dbReference type="NCBI Taxonomy" id="198"/>
    <lineage>
        <taxon>Bacteria</taxon>
        <taxon>Pseudomonadati</taxon>
        <taxon>Campylobacterota</taxon>
        <taxon>Epsilonproteobacteria</taxon>
        <taxon>Campylobacterales</taxon>
        <taxon>Campylobacteraceae</taxon>
        <taxon>Campylobacter</taxon>
    </lineage>
</organism>
<keyword evidence="1" id="KW-1133">Transmembrane helix</keyword>
<comment type="caution">
    <text evidence="2">The sequence shown here is derived from an EMBL/GenBank/DDBJ whole genome shotgun (WGS) entry which is preliminary data.</text>
</comment>
<reference evidence="2 3" key="1">
    <citation type="submission" date="2019-07" db="EMBL/GenBank/DDBJ databases">
        <title>Rapid identification of Enteric Bacteria from Whole Genome Sequences (WGS) using Average Nucleotide Identity (ANI).</title>
        <authorList>
            <person name="Lane C."/>
        </authorList>
    </citation>
    <scope>NUCLEOTIDE SEQUENCE [LARGE SCALE GENOMIC DNA]</scope>
    <source>
        <strain evidence="2 3">D2411</strain>
    </source>
</reference>
<accession>A0A562X8U0</accession>